<keyword evidence="1" id="KW-0175">Coiled coil</keyword>
<feature type="region of interest" description="Disordered" evidence="2">
    <location>
        <begin position="366"/>
        <end position="435"/>
    </location>
</feature>
<organism evidence="3 4">
    <name type="scientific">Cyphellophora europaea (strain CBS 101466)</name>
    <name type="common">Phialophora europaea</name>
    <dbReference type="NCBI Taxonomy" id="1220924"/>
    <lineage>
        <taxon>Eukaryota</taxon>
        <taxon>Fungi</taxon>
        <taxon>Dikarya</taxon>
        <taxon>Ascomycota</taxon>
        <taxon>Pezizomycotina</taxon>
        <taxon>Eurotiomycetes</taxon>
        <taxon>Chaetothyriomycetidae</taxon>
        <taxon>Chaetothyriales</taxon>
        <taxon>Cyphellophoraceae</taxon>
        <taxon>Cyphellophora</taxon>
    </lineage>
</organism>
<feature type="region of interest" description="Disordered" evidence="2">
    <location>
        <begin position="481"/>
        <end position="558"/>
    </location>
</feature>
<feature type="coiled-coil region" evidence="1">
    <location>
        <begin position="447"/>
        <end position="474"/>
    </location>
</feature>
<feature type="compositionally biased region" description="Polar residues" evidence="2">
    <location>
        <begin position="418"/>
        <end position="431"/>
    </location>
</feature>
<reference evidence="3 4" key="1">
    <citation type="submission" date="2013-03" db="EMBL/GenBank/DDBJ databases">
        <title>The Genome Sequence of Phialophora europaea CBS 101466.</title>
        <authorList>
            <consortium name="The Broad Institute Genomics Platform"/>
            <person name="Cuomo C."/>
            <person name="de Hoog S."/>
            <person name="Gorbushina A."/>
            <person name="Walker B."/>
            <person name="Young S.K."/>
            <person name="Zeng Q."/>
            <person name="Gargeya S."/>
            <person name="Fitzgerald M."/>
            <person name="Haas B."/>
            <person name="Abouelleil A."/>
            <person name="Allen A.W."/>
            <person name="Alvarado L."/>
            <person name="Arachchi H.M."/>
            <person name="Berlin A.M."/>
            <person name="Chapman S.B."/>
            <person name="Gainer-Dewar J."/>
            <person name="Goldberg J."/>
            <person name="Griggs A."/>
            <person name="Gujja S."/>
            <person name="Hansen M."/>
            <person name="Howarth C."/>
            <person name="Imamovic A."/>
            <person name="Ireland A."/>
            <person name="Larimer J."/>
            <person name="McCowan C."/>
            <person name="Murphy C."/>
            <person name="Pearson M."/>
            <person name="Poon T.W."/>
            <person name="Priest M."/>
            <person name="Roberts A."/>
            <person name="Saif S."/>
            <person name="Shea T."/>
            <person name="Sisk P."/>
            <person name="Sykes S."/>
            <person name="Wortman J."/>
            <person name="Nusbaum C."/>
            <person name="Birren B."/>
        </authorList>
    </citation>
    <scope>NUCLEOTIDE SEQUENCE [LARGE SCALE GENOMIC DNA]</scope>
    <source>
        <strain evidence="3 4">CBS 101466</strain>
    </source>
</reference>
<dbReference type="VEuPathDB" id="FungiDB:HMPREF1541_02830"/>
<sequence>MPSPKSQSRYSNGSLLRSSTGAAVRRGDIKISDPIPYDHSRNVATRHNSDWPMKNSAPDMQRGRHFSTGNLEPMGAGRASVGPSLIPSSISTGASKGSIRQKKQNGFRATLRRMFGSKKGHPPPLDDPRKDYHRSDPGNLTAITERSTDINIARAPSQAGGTVTRASALASHGLNLDFTLESDNADHTNLPSPGHRRRNTLPSLVISDSMAQILAGPDDQDLTSRTRGPDTLPEPMLKRRSRSADALNRMISDITLRNAVNRDRQSDIAYWRKSIVENPPPAWPPWQQPTDRVAPSTRAEEVSQESVPLHNFDFGLDREQGREATLEDRVNTLEVKLFDFEFAIANLQGHDIPKPALPQKLPKRRSIHGLFPPEMDSGAESSSSTPEPTSFLTSPDNSPLPLEEPFRPDRSSKATIRPLNTQRTSDAQSPSPVRITVDQFDRIMDIIRREQNSRRQLEAQVNELQSQLDALRSPVYAEIRERTDYPTPNSKQGTPALNKTLKRSPPFSTGKKAAEQSRFSMSEVDSDTDGGFDEAFETPQDNTFMFEHPRSSPMIGVS</sequence>
<evidence type="ECO:0000313" key="3">
    <source>
        <dbReference type="EMBL" id="ETN43671.1"/>
    </source>
</evidence>
<keyword evidence="4" id="KW-1185">Reference proteome</keyword>
<evidence type="ECO:0000256" key="1">
    <source>
        <dbReference type="SAM" id="Coils"/>
    </source>
</evidence>
<evidence type="ECO:0000256" key="2">
    <source>
        <dbReference type="SAM" id="MobiDB-lite"/>
    </source>
</evidence>
<feature type="compositionally biased region" description="Basic and acidic residues" evidence="2">
    <location>
        <begin position="25"/>
        <end position="41"/>
    </location>
</feature>
<dbReference type="eggNOG" id="ENOG502T2EZ">
    <property type="taxonomic scope" value="Eukaryota"/>
</dbReference>
<accession>W2S4P2</accession>
<evidence type="ECO:0000313" key="4">
    <source>
        <dbReference type="Proteomes" id="UP000030752"/>
    </source>
</evidence>
<protein>
    <submittedName>
        <fullName evidence="3">Uncharacterized protein</fullName>
    </submittedName>
</protein>
<dbReference type="RefSeq" id="XP_008715407.1">
    <property type="nucleotide sequence ID" value="XM_008717185.1"/>
</dbReference>
<dbReference type="Proteomes" id="UP000030752">
    <property type="component" value="Unassembled WGS sequence"/>
</dbReference>
<feature type="region of interest" description="Disordered" evidence="2">
    <location>
        <begin position="1"/>
        <end position="136"/>
    </location>
</feature>
<dbReference type="GeneID" id="19970169"/>
<feature type="compositionally biased region" description="Acidic residues" evidence="2">
    <location>
        <begin position="524"/>
        <end position="536"/>
    </location>
</feature>
<dbReference type="HOGENOM" id="CLU_547500_0_0_1"/>
<feature type="compositionally biased region" description="Low complexity" evidence="2">
    <location>
        <begin position="381"/>
        <end position="395"/>
    </location>
</feature>
<dbReference type="InParanoid" id="W2S4P2"/>
<feature type="compositionally biased region" description="Polar residues" evidence="2">
    <location>
        <begin position="86"/>
        <end position="95"/>
    </location>
</feature>
<dbReference type="OrthoDB" id="5428925at2759"/>
<dbReference type="AlphaFoldDB" id="W2S4P2"/>
<gene>
    <name evidence="3" type="ORF">HMPREF1541_02830</name>
</gene>
<dbReference type="EMBL" id="KB822718">
    <property type="protein sequence ID" value="ETN43671.1"/>
    <property type="molecule type" value="Genomic_DNA"/>
</dbReference>
<feature type="compositionally biased region" description="Basic and acidic residues" evidence="2">
    <location>
        <begin position="124"/>
        <end position="136"/>
    </location>
</feature>
<proteinExistence type="predicted"/>
<name>W2S4P2_CYPE1</name>
<feature type="region of interest" description="Disordered" evidence="2">
    <location>
        <begin position="217"/>
        <end position="243"/>
    </location>
</feature>
<feature type="compositionally biased region" description="Polar residues" evidence="2">
    <location>
        <begin position="1"/>
        <end position="21"/>
    </location>
</feature>
<feature type="compositionally biased region" description="Polar residues" evidence="2">
    <location>
        <begin position="486"/>
        <end position="497"/>
    </location>
</feature>